<evidence type="ECO:0000256" key="6">
    <source>
        <dbReference type="ARBA" id="ARBA00023143"/>
    </source>
</evidence>
<dbReference type="PANTHER" id="PTHR30033:SF1">
    <property type="entry name" value="FLAGELLAR HOOK-ASSOCIATED PROTEIN 1"/>
    <property type="match status" value="1"/>
</dbReference>
<dbReference type="InterPro" id="IPR001444">
    <property type="entry name" value="Flag_bb_rod_N"/>
</dbReference>
<dbReference type="PANTHER" id="PTHR30033">
    <property type="entry name" value="FLAGELLAR HOOK-ASSOCIATED PROTEIN 1"/>
    <property type="match status" value="1"/>
</dbReference>
<evidence type="ECO:0000256" key="5">
    <source>
        <dbReference type="ARBA" id="ARBA00022525"/>
    </source>
</evidence>
<keyword evidence="6 7" id="KW-0975">Bacterial flagellum</keyword>
<sequence>MSIGLLNTALSGLAAFQRSLETTSNNISNVNTEGYSRQRAELSTRPEQFLGGNFVGTGVSVANIARSYDQFITGQVRSSNSAFGEVDTYHSLAAQIDSIIAADSTSLAPSMKAFFDAVHEVADDPSSIPARQVMLSEAESLAQTFSTMNGRFEQIRDQVNVGLGGMVSDLNSYAKEIAELNNKIVADIGRAKGGQLPNQLLDQRDMLLNDMAKLVDVSVVNQKDGSISVFIGKGQPLVLSDYAAVLSVQSSDSDPTHKEIFMNGQNISNQLSGGSLYGSLRFRDEVLDPAQQQLGLLATGMAVEFNRVHQAGYDLEGSAGARFFDLGSPEIPVVAKVADPTATLTATFATSASGLKASDYQLTISAVGPPPAYTLTRLSDNTNVTAPADGFNLALSGTLTVGDSFLIRPAYDAAKNIKLAITDPKQIAAAQGRVDGPPVSGLPGDNRNALALAQLENASLMFNGTATFSDAYGQIVSKVGTQTRNAQVSRSAQDTLLKQATSSWESVSGVNLDEEAANLIKFQQSYQAAAQAISVANTLFDSLIGAVR</sequence>
<evidence type="ECO:0000256" key="2">
    <source>
        <dbReference type="ARBA" id="ARBA00004613"/>
    </source>
</evidence>
<feature type="domain" description="Flagellar hook-associated protein FlgK helical" evidence="11">
    <location>
        <begin position="94"/>
        <end position="324"/>
    </location>
</feature>
<evidence type="ECO:0000256" key="3">
    <source>
        <dbReference type="ARBA" id="ARBA00009677"/>
    </source>
</evidence>
<organism evidence="12 13">
    <name type="scientific">Methylomonas rapida</name>
    <dbReference type="NCBI Taxonomy" id="2963939"/>
    <lineage>
        <taxon>Bacteria</taxon>
        <taxon>Pseudomonadati</taxon>
        <taxon>Pseudomonadota</taxon>
        <taxon>Gammaproteobacteria</taxon>
        <taxon>Methylococcales</taxon>
        <taxon>Methylococcaceae</taxon>
        <taxon>Methylomonas</taxon>
    </lineage>
</organism>
<proteinExistence type="inferred from homology"/>
<evidence type="ECO:0000256" key="4">
    <source>
        <dbReference type="ARBA" id="ARBA00016244"/>
    </source>
</evidence>
<feature type="domain" description="Flagellar basal-body/hook protein C-terminal" evidence="9">
    <location>
        <begin position="507"/>
        <end position="544"/>
    </location>
</feature>
<name>A0ABY7GFH7_9GAMM</name>
<accession>A0ABY7GFH7</accession>
<comment type="similarity">
    <text evidence="3 7">Belongs to the flagella basal body rod proteins family.</text>
</comment>
<evidence type="ECO:0000313" key="13">
    <source>
        <dbReference type="Proteomes" id="UP001162780"/>
    </source>
</evidence>
<keyword evidence="12" id="KW-0966">Cell projection</keyword>
<evidence type="ECO:0000313" key="12">
    <source>
        <dbReference type="EMBL" id="WAR44015.1"/>
    </source>
</evidence>
<comment type="subcellular location">
    <subcellularLocation>
        <location evidence="1 7">Bacterial flagellum</location>
    </subcellularLocation>
    <subcellularLocation>
        <location evidence="2 7">Secreted</location>
    </subcellularLocation>
</comment>
<dbReference type="Pfam" id="PF22638">
    <property type="entry name" value="FlgK_D1"/>
    <property type="match status" value="1"/>
</dbReference>
<dbReference type="InterPro" id="IPR019776">
    <property type="entry name" value="Flagellar_basal_body_rod_CS"/>
</dbReference>
<reference evidence="12" key="1">
    <citation type="submission" date="2022-11" db="EMBL/GenBank/DDBJ databases">
        <title>Methylomonas rapida sp. nov., Carotenoid-Producing Obligate Methanotrophs with High Growth Characteristics and Biotechnological Potential.</title>
        <authorList>
            <person name="Tikhonova E.N."/>
            <person name="Suleimanov R.Z."/>
            <person name="Miroshnikov K."/>
            <person name="Oshkin I.Y."/>
            <person name="Belova S.E."/>
            <person name="Danilova O.V."/>
            <person name="Ashikhmin A."/>
            <person name="Konopkin A."/>
            <person name="But S.Y."/>
            <person name="Khmelenina V.N."/>
            <person name="Kuznetsov N."/>
            <person name="Pimenov N.V."/>
            <person name="Dedysh S.N."/>
        </authorList>
    </citation>
    <scope>NUCLEOTIDE SEQUENCE</scope>
    <source>
        <strain evidence="12">MP1</strain>
    </source>
</reference>
<keyword evidence="13" id="KW-1185">Reference proteome</keyword>
<gene>
    <name evidence="7 12" type="primary">flgK</name>
    <name evidence="12" type="ORF">NM686_016800</name>
</gene>
<evidence type="ECO:0000259" key="8">
    <source>
        <dbReference type="Pfam" id="PF00460"/>
    </source>
</evidence>
<dbReference type="SUPFAM" id="SSF64518">
    <property type="entry name" value="Phase 1 flagellin"/>
    <property type="match status" value="1"/>
</dbReference>
<dbReference type="NCBIfam" id="TIGR02492">
    <property type="entry name" value="flgK_ends"/>
    <property type="match status" value="1"/>
</dbReference>
<dbReference type="PROSITE" id="PS00588">
    <property type="entry name" value="FLAGELLA_BB_ROD"/>
    <property type="match status" value="1"/>
</dbReference>
<dbReference type="Pfam" id="PF00460">
    <property type="entry name" value="Flg_bb_rod"/>
    <property type="match status" value="1"/>
</dbReference>
<protein>
    <recommendedName>
        <fullName evidence="4 7">Flagellar hook-associated protein 1</fullName>
        <shortName evidence="7">HAP1</shortName>
    </recommendedName>
</protein>
<dbReference type="Proteomes" id="UP001162780">
    <property type="component" value="Chromosome"/>
</dbReference>
<feature type="domain" description="Flagellar hook-associated protein 1 D2-like" evidence="10">
    <location>
        <begin position="338"/>
        <end position="409"/>
    </location>
</feature>
<dbReference type="RefSeq" id="WP_255189003.1">
    <property type="nucleotide sequence ID" value="NZ_CP113517.1"/>
</dbReference>
<evidence type="ECO:0000259" key="11">
    <source>
        <dbReference type="Pfam" id="PF22638"/>
    </source>
</evidence>
<feature type="domain" description="Flagellar basal body rod protein N-terminal" evidence="8">
    <location>
        <begin position="6"/>
        <end position="35"/>
    </location>
</feature>
<dbReference type="EMBL" id="CP113517">
    <property type="protein sequence ID" value="WAR44015.1"/>
    <property type="molecule type" value="Genomic_DNA"/>
</dbReference>
<evidence type="ECO:0000256" key="7">
    <source>
        <dbReference type="RuleBase" id="RU362065"/>
    </source>
</evidence>
<dbReference type="InterPro" id="IPR002371">
    <property type="entry name" value="FlgK"/>
</dbReference>
<dbReference type="PRINTS" id="PR01005">
    <property type="entry name" value="FLGHOOKAP1"/>
</dbReference>
<evidence type="ECO:0000256" key="1">
    <source>
        <dbReference type="ARBA" id="ARBA00004365"/>
    </source>
</evidence>
<dbReference type="InterPro" id="IPR010930">
    <property type="entry name" value="Flg_bb/hook_C_dom"/>
</dbReference>
<keyword evidence="5 7" id="KW-0964">Secreted</keyword>
<dbReference type="Pfam" id="PF21158">
    <property type="entry name" value="flgK_1st_1"/>
    <property type="match status" value="1"/>
</dbReference>
<keyword evidence="12" id="KW-0969">Cilium</keyword>
<dbReference type="Pfam" id="PF06429">
    <property type="entry name" value="Flg_bbr_C"/>
    <property type="match status" value="1"/>
</dbReference>
<dbReference type="InterPro" id="IPR049119">
    <property type="entry name" value="FlgK_D2-like"/>
</dbReference>
<evidence type="ECO:0000259" key="10">
    <source>
        <dbReference type="Pfam" id="PF21158"/>
    </source>
</evidence>
<evidence type="ECO:0000259" key="9">
    <source>
        <dbReference type="Pfam" id="PF06429"/>
    </source>
</evidence>
<keyword evidence="12" id="KW-0282">Flagellum</keyword>
<dbReference type="InterPro" id="IPR053927">
    <property type="entry name" value="FlgK_helical"/>
</dbReference>